<dbReference type="RefSeq" id="WP_127706019.1">
    <property type="nucleotide sequence ID" value="NZ_SACK01000006.1"/>
</dbReference>
<dbReference type="EMBL" id="SACK01000006">
    <property type="protein sequence ID" value="RVU00096.1"/>
    <property type="molecule type" value="Genomic_DNA"/>
</dbReference>
<comment type="caution">
    <text evidence="2">The sequence shown here is derived from an EMBL/GenBank/DDBJ whole genome shotgun (WGS) entry which is preliminary data.</text>
</comment>
<feature type="transmembrane region" description="Helical" evidence="1">
    <location>
        <begin position="41"/>
        <end position="62"/>
    </location>
</feature>
<keyword evidence="3" id="KW-1185">Reference proteome</keyword>
<proteinExistence type="predicted"/>
<evidence type="ECO:0000256" key="1">
    <source>
        <dbReference type="SAM" id="Phobius"/>
    </source>
</evidence>
<evidence type="ECO:0000313" key="2">
    <source>
        <dbReference type="EMBL" id="RVU00096.1"/>
    </source>
</evidence>
<organism evidence="2 3">
    <name type="scientific">Mucilaginibacter limnophilus</name>
    <dbReference type="NCBI Taxonomy" id="1932778"/>
    <lineage>
        <taxon>Bacteria</taxon>
        <taxon>Pseudomonadati</taxon>
        <taxon>Bacteroidota</taxon>
        <taxon>Sphingobacteriia</taxon>
        <taxon>Sphingobacteriales</taxon>
        <taxon>Sphingobacteriaceae</taxon>
        <taxon>Mucilaginibacter</taxon>
    </lineage>
</organism>
<keyword evidence="1" id="KW-1133">Transmembrane helix</keyword>
<keyword evidence="1" id="KW-0472">Membrane</keyword>
<protein>
    <submittedName>
        <fullName evidence="2">Uncharacterized protein</fullName>
    </submittedName>
</protein>
<gene>
    <name evidence="2" type="ORF">EOD41_14135</name>
</gene>
<dbReference type="Proteomes" id="UP000282759">
    <property type="component" value="Unassembled WGS sequence"/>
</dbReference>
<accession>A0A437MR46</accession>
<evidence type="ECO:0000313" key="3">
    <source>
        <dbReference type="Proteomes" id="UP000282759"/>
    </source>
</evidence>
<keyword evidence="1" id="KW-0812">Transmembrane</keyword>
<name>A0A437MR46_9SPHI</name>
<reference evidence="2 3" key="1">
    <citation type="submission" date="2019-01" db="EMBL/GenBank/DDBJ databases">
        <authorList>
            <person name="Chen W.-M."/>
        </authorList>
    </citation>
    <scope>NUCLEOTIDE SEQUENCE [LARGE SCALE GENOMIC DNA]</scope>
    <source>
        <strain evidence="2 3">YBJ-36</strain>
    </source>
</reference>
<sequence>MSGRALYQRQWMSLFFDSQKVTKEKLPAAPRPFKVVLWLPLYYPAMLMPELLVICGSSNSFLL</sequence>
<dbReference type="AlphaFoldDB" id="A0A437MR46"/>